<dbReference type="Gene3D" id="3.90.480.20">
    <property type="match status" value="1"/>
</dbReference>
<evidence type="ECO:0000256" key="1">
    <source>
        <dbReference type="ARBA" id="ARBA00022485"/>
    </source>
</evidence>
<evidence type="ECO:0000259" key="5">
    <source>
        <dbReference type="Pfam" id="PF03460"/>
    </source>
</evidence>
<dbReference type="GO" id="GO:0016491">
    <property type="term" value="F:oxidoreductase activity"/>
    <property type="evidence" value="ECO:0007669"/>
    <property type="project" value="UniProtKB-KW"/>
</dbReference>
<feature type="region of interest" description="Disordered" evidence="4">
    <location>
        <begin position="1"/>
        <end position="35"/>
    </location>
</feature>
<reference evidence="6" key="1">
    <citation type="journal article" date="2015" name="Nature">
        <title>Complex archaea that bridge the gap between prokaryotes and eukaryotes.</title>
        <authorList>
            <person name="Spang A."/>
            <person name="Saw J.H."/>
            <person name="Jorgensen S.L."/>
            <person name="Zaremba-Niedzwiedzka K."/>
            <person name="Martijn J."/>
            <person name="Lind A.E."/>
            <person name="van Eijk R."/>
            <person name="Schleper C."/>
            <person name="Guy L."/>
            <person name="Ettema T.J."/>
        </authorList>
    </citation>
    <scope>NUCLEOTIDE SEQUENCE</scope>
</reference>
<evidence type="ECO:0000256" key="3">
    <source>
        <dbReference type="ARBA" id="ARBA00023002"/>
    </source>
</evidence>
<evidence type="ECO:0000256" key="2">
    <source>
        <dbReference type="ARBA" id="ARBA00022617"/>
    </source>
</evidence>
<name>A0A0F9FQ14_9ZZZZ</name>
<dbReference type="GO" id="GO:0051539">
    <property type="term" value="F:4 iron, 4 sulfur cluster binding"/>
    <property type="evidence" value="ECO:0007669"/>
    <property type="project" value="UniProtKB-KW"/>
</dbReference>
<keyword evidence="2" id="KW-0408">Iron</keyword>
<dbReference type="AlphaFoldDB" id="A0A0F9FQ14"/>
<dbReference type="SUPFAM" id="SSF55124">
    <property type="entry name" value="Nitrite/Sulfite reductase N-terminal domain-like"/>
    <property type="match status" value="1"/>
</dbReference>
<gene>
    <name evidence="6" type="ORF">LCGC14_2004090</name>
</gene>
<dbReference type="EMBL" id="LAZR01022834">
    <property type="protein sequence ID" value="KKL80506.1"/>
    <property type="molecule type" value="Genomic_DNA"/>
</dbReference>
<dbReference type="InterPro" id="IPR051329">
    <property type="entry name" value="NIR_SIR_4Fe-4S"/>
</dbReference>
<keyword evidence="2" id="KW-0479">Metal-binding</keyword>
<evidence type="ECO:0000313" key="6">
    <source>
        <dbReference type="EMBL" id="KKL80506.1"/>
    </source>
</evidence>
<dbReference type="InterPro" id="IPR036136">
    <property type="entry name" value="Nit/Sulf_reduc_fer-like_dom_sf"/>
</dbReference>
<feature type="domain" description="Nitrite/Sulfite reductase ferredoxin-like" evidence="5">
    <location>
        <begin position="81"/>
        <end position="141"/>
    </location>
</feature>
<proteinExistence type="predicted"/>
<accession>A0A0F9FQ14</accession>
<dbReference type="InterPro" id="IPR005117">
    <property type="entry name" value="NiRdtase/SiRdtase_haem-b_fer"/>
</dbReference>
<keyword evidence="1" id="KW-0004">4Fe-4S</keyword>
<protein>
    <recommendedName>
        <fullName evidence="5">Nitrite/Sulfite reductase ferredoxin-like domain-containing protein</fullName>
    </recommendedName>
</protein>
<organism evidence="6">
    <name type="scientific">marine sediment metagenome</name>
    <dbReference type="NCBI Taxonomy" id="412755"/>
    <lineage>
        <taxon>unclassified sequences</taxon>
        <taxon>metagenomes</taxon>
        <taxon>ecological metagenomes</taxon>
    </lineage>
</organism>
<dbReference type="PANTHER" id="PTHR32439:SF9">
    <property type="entry name" value="BLR3264 PROTEIN"/>
    <property type="match status" value="1"/>
</dbReference>
<keyword evidence="3" id="KW-0560">Oxidoreductase</keyword>
<keyword evidence="2" id="KW-0349">Heme</keyword>
<sequence>MLYSPCPSHSPSQGKPIDRLANRKGRKGSHENPEAVQDVPAHVIPIIEREFDDFDTEAAKFQRGETAEEKFVGFRLKQGVYGQRQADVHMIRVKLPFGGVNAEQLEAFAELAERYTPLNKGHITTRQNLQFHHIPLEDAAKGLGDLLGEIAKSSSSAFGQLFAGVGGDALGSAISGAIGIGLTALTTKTSGDVRRRETRGAGITETREVRGVVAGPRNISIAETGDQIRDAFVETNRIARDQVAILERIDASLRGTRVGGQAPPPPGMATAAELLATQTSALGG</sequence>
<comment type="caution">
    <text evidence="6">The sequence shown here is derived from an EMBL/GenBank/DDBJ whole genome shotgun (WGS) entry which is preliminary data.</text>
</comment>
<keyword evidence="1" id="KW-0411">Iron-sulfur</keyword>
<evidence type="ECO:0000256" key="4">
    <source>
        <dbReference type="SAM" id="MobiDB-lite"/>
    </source>
</evidence>
<dbReference type="PANTHER" id="PTHR32439">
    <property type="entry name" value="FERREDOXIN--NITRITE REDUCTASE, CHLOROPLASTIC"/>
    <property type="match status" value="1"/>
</dbReference>
<dbReference type="Pfam" id="PF03460">
    <property type="entry name" value="NIR_SIR_ferr"/>
    <property type="match status" value="1"/>
</dbReference>